<evidence type="ECO:0000256" key="1">
    <source>
        <dbReference type="ARBA" id="ARBA00004442"/>
    </source>
</evidence>
<protein>
    <recommendedName>
        <fullName evidence="3">Translocation and assembly module subunit TamA</fullName>
    </recommendedName>
    <alternativeName>
        <fullName evidence="9">Autotransporter assembly factor TamA</fullName>
    </alternativeName>
</protein>
<dbReference type="Proteomes" id="UP000243488">
    <property type="component" value="Chromosome"/>
</dbReference>
<keyword evidence="6 11" id="KW-0732">Signal</keyword>
<feature type="signal peptide" evidence="11">
    <location>
        <begin position="1"/>
        <end position="19"/>
    </location>
</feature>
<dbReference type="Pfam" id="PF07244">
    <property type="entry name" value="POTRA"/>
    <property type="match status" value="1"/>
</dbReference>
<organism evidence="15 16">
    <name type="scientific">Halopseudomonas phragmitis</name>
    <dbReference type="NCBI Taxonomy" id="1931241"/>
    <lineage>
        <taxon>Bacteria</taxon>
        <taxon>Pseudomonadati</taxon>
        <taxon>Pseudomonadota</taxon>
        <taxon>Gammaproteobacteria</taxon>
        <taxon>Pseudomonadales</taxon>
        <taxon>Pseudomonadaceae</taxon>
        <taxon>Halopseudomonas</taxon>
    </lineage>
</organism>
<evidence type="ECO:0000256" key="7">
    <source>
        <dbReference type="ARBA" id="ARBA00023136"/>
    </source>
</evidence>
<dbReference type="KEGG" id="ppha:BVH74_14015"/>
<dbReference type="Gene3D" id="2.40.160.50">
    <property type="entry name" value="membrane protein fhac: a member of the omp85/tpsb transporter family"/>
    <property type="match status" value="1"/>
</dbReference>
<feature type="domain" description="TamA POTRA" evidence="14">
    <location>
        <begin position="22"/>
        <end position="94"/>
    </location>
</feature>
<keyword evidence="5" id="KW-0812">Transmembrane</keyword>
<dbReference type="EMBL" id="CP020100">
    <property type="protein sequence ID" value="AQZ95797.1"/>
    <property type="molecule type" value="Genomic_DNA"/>
</dbReference>
<dbReference type="GO" id="GO:0097347">
    <property type="term" value="C:TAM protein secretion complex"/>
    <property type="evidence" value="ECO:0007669"/>
    <property type="project" value="TreeGrafter"/>
</dbReference>
<proteinExistence type="inferred from homology"/>
<evidence type="ECO:0000256" key="2">
    <source>
        <dbReference type="ARBA" id="ARBA00010248"/>
    </source>
</evidence>
<evidence type="ECO:0000256" key="3">
    <source>
        <dbReference type="ARBA" id="ARBA00015419"/>
    </source>
</evidence>
<comment type="subunit">
    <text evidence="10">Interacts with TamB to form the translocation and assembly module (TAM).</text>
</comment>
<evidence type="ECO:0000256" key="11">
    <source>
        <dbReference type="SAM" id="SignalP"/>
    </source>
</evidence>
<dbReference type="PANTHER" id="PTHR12815:SF47">
    <property type="entry name" value="TRANSLOCATION AND ASSEMBLY MODULE SUBUNIT TAMA"/>
    <property type="match status" value="1"/>
</dbReference>
<feature type="domain" description="Bacterial surface antigen (D15)" evidence="12">
    <location>
        <begin position="290"/>
        <end position="567"/>
    </location>
</feature>
<sequence length="570" mass="63499">MVRAFVLICLMMFAISTRAELEVNIEPANSRVKANIEAFVGPVQASSRREMWRLARPSIAQAERAAQALGYYQTRIRPQVTGPNNAPTLVLNVTLGEPVRLRNVDIRIEGPGQGTDAFALTTPGRRLRTGAILHHGYYEDLKTLISNQALRYGYFSGRFTEHRMLIDIENNQADITLVYHTGERFRLGEVVFSETPFNENLLQRMVPFRTGVPYDADLIAGLNRDLLSSGFFESVQVSAPANRADEDGLIPVDVQLQARKKHSLGFGAGFSTDVGPRARANWTQHWLNAKGHSRGAELEVSSPRQKLSAWYQIPLTPPQSSALRFFTGWQNENIDDTESEAFTIGAQYQKRLRSGWERVIGLRLEQERFSLGNESGDSTLLIPSISFQRTTSTGGVDPSQGYSLLLDVQGAKEGIVSDFDFVRANASAKGLYTLWDNHRFLSRVNLGGIASNSFRRVPPSLRFFAGGDQSVRGYDYRTLSPTDSSGERIGGRFLLASSVEYQYEFIDRWRAAVFIDHGNAMDSLTDPRKTSAGLGVRWVSPVGPIRIDLARSISDPDEGFRIHFSMGPEL</sequence>
<evidence type="ECO:0000259" key="12">
    <source>
        <dbReference type="Pfam" id="PF01103"/>
    </source>
</evidence>
<dbReference type="Gene3D" id="3.10.20.310">
    <property type="entry name" value="membrane protein fhac"/>
    <property type="match status" value="3"/>
</dbReference>
<dbReference type="GO" id="GO:0009279">
    <property type="term" value="C:cell outer membrane"/>
    <property type="evidence" value="ECO:0007669"/>
    <property type="project" value="UniProtKB-SubCell"/>
</dbReference>
<evidence type="ECO:0000256" key="6">
    <source>
        <dbReference type="ARBA" id="ARBA00022729"/>
    </source>
</evidence>
<evidence type="ECO:0000259" key="13">
    <source>
        <dbReference type="Pfam" id="PF07244"/>
    </source>
</evidence>
<keyword evidence="16" id="KW-1185">Reference proteome</keyword>
<comment type="similarity">
    <text evidence="2">Belongs to the TamA family.</text>
</comment>
<evidence type="ECO:0000313" key="15">
    <source>
        <dbReference type="EMBL" id="AQZ95797.1"/>
    </source>
</evidence>
<dbReference type="InterPro" id="IPR000184">
    <property type="entry name" value="Bac_surfAg_D15"/>
</dbReference>
<dbReference type="Pfam" id="PF01103">
    <property type="entry name" value="Omp85"/>
    <property type="match status" value="1"/>
</dbReference>
<dbReference type="RefSeq" id="WP_080050684.1">
    <property type="nucleotide sequence ID" value="NZ_CP020100.1"/>
</dbReference>
<dbReference type="InterPro" id="IPR035243">
    <property type="entry name" value="TamA_POTRA_Dom_1"/>
</dbReference>
<gene>
    <name evidence="15" type="ORF">BVH74_14015</name>
</gene>
<dbReference type="FunFam" id="2.40.160.50:FF:000012">
    <property type="entry name" value="Outer membrane protein Omp85 family"/>
    <property type="match status" value="1"/>
</dbReference>
<keyword evidence="4" id="KW-1134">Transmembrane beta strand</keyword>
<evidence type="ECO:0000256" key="9">
    <source>
        <dbReference type="ARBA" id="ARBA00033063"/>
    </source>
</evidence>
<feature type="chain" id="PRO_5013115475" description="Translocation and assembly module subunit TamA" evidence="11">
    <location>
        <begin position="20"/>
        <end position="570"/>
    </location>
</feature>
<keyword evidence="7" id="KW-0472">Membrane</keyword>
<evidence type="ECO:0000256" key="8">
    <source>
        <dbReference type="ARBA" id="ARBA00023237"/>
    </source>
</evidence>
<dbReference type="Pfam" id="PF17243">
    <property type="entry name" value="POTRA_TamA_1"/>
    <property type="match status" value="1"/>
</dbReference>
<dbReference type="AlphaFoldDB" id="A0A1V0B7A6"/>
<dbReference type="PANTHER" id="PTHR12815">
    <property type="entry name" value="SORTING AND ASSEMBLY MACHINERY SAMM50 PROTEIN FAMILY MEMBER"/>
    <property type="match status" value="1"/>
</dbReference>
<evidence type="ECO:0000256" key="10">
    <source>
        <dbReference type="ARBA" id="ARBA00093548"/>
    </source>
</evidence>
<dbReference type="InterPro" id="IPR010827">
    <property type="entry name" value="BamA/TamA_POTRA"/>
</dbReference>
<accession>A0A1V0B7A6</accession>
<name>A0A1V0B7A6_9GAMM</name>
<keyword evidence="8" id="KW-0998">Cell outer membrane</keyword>
<evidence type="ECO:0000256" key="5">
    <source>
        <dbReference type="ARBA" id="ARBA00022692"/>
    </source>
</evidence>
<comment type="subcellular location">
    <subcellularLocation>
        <location evidence="1">Cell outer membrane</location>
    </subcellularLocation>
</comment>
<dbReference type="STRING" id="1931241.BVH74_14015"/>
<reference evidence="15 16" key="1">
    <citation type="submission" date="2017-03" db="EMBL/GenBank/DDBJ databases">
        <title>Complete genome sequence of the novel DNRA strain Pseudomonas sp. S-6-2 isolated from Chinese polluted river sediment. Journal of Biotechnology.</title>
        <authorList>
            <person name="Li J."/>
            <person name="Xiang F."/>
            <person name="Wang L."/>
            <person name="Xi L."/>
            <person name="Liu J."/>
        </authorList>
    </citation>
    <scope>NUCLEOTIDE SEQUENCE [LARGE SCALE GENOMIC DNA]</scope>
    <source>
        <strain evidence="15 16">S-6-2</strain>
    </source>
</reference>
<evidence type="ECO:0000313" key="16">
    <source>
        <dbReference type="Proteomes" id="UP000243488"/>
    </source>
</evidence>
<feature type="domain" description="POTRA" evidence="13">
    <location>
        <begin position="186"/>
        <end position="253"/>
    </location>
</feature>
<evidence type="ECO:0000256" key="4">
    <source>
        <dbReference type="ARBA" id="ARBA00022452"/>
    </source>
</evidence>
<dbReference type="GO" id="GO:0009306">
    <property type="term" value="P:protein secretion"/>
    <property type="evidence" value="ECO:0007669"/>
    <property type="project" value="TreeGrafter"/>
</dbReference>
<dbReference type="InterPro" id="IPR039910">
    <property type="entry name" value="D15-like"/>
</dbReference>
<evidence type="ECO:0000259" key="14">
    <source>
        <dbReference type="Pfam" id="PF17243"/>
    </source>
</evidence>